<evidence type="ECO:0000256" key="4">
    <source>
        <dbReference type="ARBA" id="ARBA00023136"/>
    </source>
</evidence>
<protein>
    <recommendedName>
        <fullName evidence="8">Rhodopsin domain-containing protein</fullName>
    </recommendedName>
</protein>
<gene>
    <name evidence="9" type="ORF">JX265_005900</name>
</gene>
<sequence>MAVVENRGPELLKVCITLLTFAVIATLLRCYTRLWVVKAFGADDWTMVFACISFILFVASAITGIHYGTGRHATDLSTPDFEEAMKYWWFCYIWYCVTMITSKISIGIFLLRITVHKMHRYILYIVMFLSVVSGLVFFFVTLFQCQPMTYFWAKAQGGTCVSPVIIAALTYLYSAFSVICDFTFALLPVVLIRGLQMDSRIKWALIPILSMACVASVAVVVRFAYIKDFLDPDFLWATVDIAIWSTTEQGLAITAGSLATLQPLAKRTAQRFGYWETRNTKPLSDDALPRTIGSLGQSKNRIRAQSNGDFSLTTLDWEDNRGQPGRDGARQALPKDQIILTKEVAVTSKRGSLWGGGGGEERNDSEEELTKSSTKDAYGVRVAPKSWLDDK</sequence>
<feature type="domain" description="Rhodopsin" evidence="8">
    <location>
        <begin position="28"/>
        <end position="267"/>
    </location>
</feature>
<feature type="transmembrane region" description="Helical" evidence="7">
    <location>
        <begin position="203"/>
        <end position="225"/>
    </location>
</feature>
<dbReference type="PANTHER" id="PTHR33048:SF96">
    <property type="entry name" value="INTEGRAL MEMBRANE PROTEIN"/>
    <property type="match status" value="1"/>
</dbReference>
<evidence type="ECO:0000256" key="6">
    <source>
        <dbReference type="SAM" id="MobiDB-lite"/>
    </source>
</evidence>
<comment type="caution">
    <text evidence="9">The sequence shown here is derived from an EMBL/GenBank/DDBJ whole genome shotgun (WGS) entry which is preliminary data.</text>
</comment>
<keyword evidence="4 7" id="KW-0472">Membrane</keyword>
<evidence type="ECO:0000256" key="2">
    <source>
        <dbReference type="ARBA" id="ARBA00022692"/>
    </source>
</evidence>
<organism evidence="9 10">
    <name type="scientific">Neoarthrinium moseri</name>
    <dbReference type="NCBI Taxonomy" id="1658444"/>
    <lineage>
        <taxon>Eukaryota</taxon>
        <taxon>Fungi</taxon>
        <taxon>Dikarya</taxon>
        <taxon>Ascomycota</taxon>
        <taxon>Pezizomycotina</taxon>
        <taxon>Sordariomycetes</taxon>
        <taxon>Xylariomycetidae</taxon>
        <taxon>Amphisphaeriales</taxon>
        <taxon>Apiosporaceae</taxon>
        <taxon>Neoarthrinium</taxon>
    </lineage>
</organism>
<proteinExistence type="inferred from homology"/>
<evidence type="ECO:0000313" key="10">
    <source>
        <dbReference type="Proteomes" id="UP000829685"/>
    </source>
</evidence>
<dbReference type="AlphaFoldDB" id="A0A9P9WNK2"/>
<evidence type="ECO:0000256" key="1">
    <source>
        <dbReference type="ARBA" id="ARBA00004141"/>
    </source>
</evidence>
<name>A0A9P9WNK2_9PEZI</name>
<keyword evidence="3 7" id="KW-1133">Transmembrane helix</keyword>
<feature type="transmembrane region" description="Helical" evidence="7">
    <location>
        <begin position="48"/>
        <end position="67"/>
    </location>
</feature>
<dbReference type="InterPro" id="IPR049326">
    <property type="entry name" value="Rhodopsin_dom_fungi"/>
</dbReference>
<evidence type="ECO:0000313" key="9">
    <source>
        <dbReference type="EMBL" id="KAI1871914.1"/>
    </source>
</evidence>
<feature type="transmembrane region" description="Helical" evidence="7">
    <location>
        <begin position="122"/>
        <end position="144"/>
    </location>
</feature>
<evidence type="ECO:0000256" key="5">
    <source>
        <dbReference type="ARBA" id="ARBA00038359"/>
    </source>
</evidence>
<dbReference type="EMBL" id="JAFIMR010000012">
    <property type="protein sequence ID" value="KAI1871914.1"/>
    <property type="molecule type" value="Genomic_DNA"/>
</dbReference>
<evidence type="ECO:0000256" key="7">
    <source>
        <dbReference type="SAM" id="Phobius"/>
    </source>
</evidence>
<dbReference type="Proteomes" id="UP000829685">
    <property type="component" value="Unassembled WGS sequence"/>
</dbReference>
<evidence type="ECO:0000259" key="8">
    <source>
        <dbReference type="Pfam" id="PF20684"/>
    </source>
</evidence>
<keyword evidence="2 7" id="KW-0812">Transmembrane</keyword>
<keyword evidence="10" id="KW-1185">Reference proteome</keyword>
<feature type="region of interest" description="Disordered" evidence="6">
    <location>
        <begin position="350"/>
        <end position="377"/>
    </location>
</feature>
<dbReference type="GO" id="GO:0016020">
    <property type="term" value="C:membrane"/>
    <property type="evidence" value="ECO:0007669"/>
    <property type="project" value="UniProtKB-SubCell"/>
</dbReference>
<comment type="subcellular location">
    <subcellularLocation>
        <location evidence="1">Membrane</location>
        <topology evidence="1">Multi-pass membrane protein</topology>
    </subcellularLocation>
</comment>
<feature type="transmembrane region" description="Helical" evidence="7">
    <location>
        <begin position="164"/>
        <end position="191"/>
    </location>
</feature>
<feature type="transmembrane region" description="Helical" evidence="7">
    <location>
        <begin position="16"/>
        <end position="36"/>
    </location>
</feature>
<accession>A0A9P9WNK2</accession>
<dbReference type="InterPro" id="IPR052337">
    <property type="entry name" value="SAT4-like"/>
</dbReference>
<feature type="transmembrane region" description="Helical" evidence="7">
    <location>
        <begin position="87"/>
        <end position="110"/>
    </location>
</feature>
<comment type="similarity">
    <text evidence="5">Belongs to the SAT4 family.</text>
</comment>
<reference evidence="9" key="1">
    <citation type="submission" date="2021-03" db="EMBL/GenBank/DDBJ databases">
        <title>Revisited historic fungal species revealed as producer of novel bioactive compounds through whole genome sequencing and comparative genomics.</title>
        <authorList>
            <person name="Vignolle G.A."/>
            <person name="Hochenegger N."/>
            <person name="Mach R.L."/>
            <person name="Mach-Aigner A.R."/>
            <person name="Javad Rahimi M."/>
            <person name="Salim K.A."/>
            <person name="Chan C.M."/>
            <person name="Lim L.B.L."/>
            <person name="Cai F."/>
            <person name="Druzhinina I.S."/>
            <person name="U'Ren J.M."/>
            <person name="Derntl C."/>
        </authorList>
    </citation>
    <scope>NUCLEOTIDE SEQUENCE</scope>
    <source>
        <strain evidence="9">TUCIM 5799</strain>
    </source>
</reference>
<evidence type="ECO:0000256" key="3">
    <source>
        <dbReference type="ARBA" id="ARBA00022989"/>
    </source>
</evidence>
<dbReference type="PANTHER" id="PTHR33048">
    <property type="entry name" value="PTH11-LIKE INTEGRAL MEMBRANE PROTEIN (AFU_ORTHOLOGUE AFUA_5G11245)"/>
    <property type="match status" value="1"/>
</dbReference>
<dbReference type="Pfam" id="PF20684">
    <property type="entry name" value="Fung_rhodopsin"/>
    <property type="match status" value="1"/>
</dbReference>